<evidence type="ECO:0000313" key="1">
    <source>
        <dbReference type="EMBL" id="ORV89764.1"/>
    </source>
</evidence>
<proteinExistence type="predicted"/>
<organism evidence="1 2">
    <name type="scientific">Mycolicibacterium iranicum</name>
    <name type="common">Mycobacterium iranicum</name>
    <dbReference type="NCBI Taxonomy" id="912594"/>
    <lineage>
        <taxon>Bacteria</taxon>
        <taxon>Bacillati</taxon>
        <taxon>Actinomycetota</taxon>
        <taxon>Actinomycetes</taxon>
        <taxon>Mycobacteriales</taxon>
        <taxon>Mycobacteriaceae</taxon>
        <taxon>Mycolicibacterium</taxon>
    </lineage>
</organism>
<accession>A0A1X1WT51</accession>
<protein>
    <recommendedName>
        <fullName evidence="3">Integral membrane protein</fullName>
    </recommendedName>
</protein>
<comment type="caution">
    <text evidence="1">The sequence shown here is derived from an EMBL/GenBank/DDBJ whole genome shotgun (WGS) entry which is preliminary data.</text>
</comment>
<name>A0A1X1WT51_MYCIR</name>
<dbReference type="RefSeq" id="WP_085173807.1">
    <property type="nucleotide sequence ID" value="NZ_LQPC01000026.1"/>
</dbReference>
<sequence>MTDDPPVRIFRDELELGSVTVSFQRTLRIPEAGLHPLPPGLGRFPLRRVSDYPDTAPAEWLTRGGVMLPIYQREAMWLSFHASEPSALQVGVGKVCAISGLPWLDYLIGEPQNYVPLPEQPWLDGINAGHGFIRQFVAVPLGSGATVEGQVTGEEIHGGVQLRVVGLTQDALEQWRAAQRQSLPVYGDAFELYGAPDGATGAEPMGASMGLGAGGRMRQEVYADDRGLADYDHSAGSRVFVQLCSAEQWTAITGEVPPPTPVDRDAYVHAGLPWFDFYNADADDLTPSEILSSVKAVGEKLGAEKKPFVPVGPDTVITLGSGGGTVVTDGKW</sequence>
<dbReference type="AlphaFoldDB" id="A0A1X1WT51"/>
<dbReference type="EMBL" id="LQPC01000026">
    <property type="protein sequence ID" value="ORV89764.1"/>
    <property type="molecule type" value="Genomic_DNA"/>
</dbReference>
<evidence type="ECO:0008006" key="3">
    <source>
        <dbReference type="Google" id="ProtNLM"/>
    </source>
</evidence>
<reference evidence="1 2" key="1">
    <citation type="submission" date="2016-01" db="EMBL/GenBank/DDBJ databases">
        <title>The new phylogeny of the genus Mycobacterium.</title>
        <authorList>
            <person name="Tarcisio F."/>
            <person name="Conor M."/>
            <person name="Antonella G."/>
            <person name="Elisabetta G."/>
            <person name="Giulia F.S."/>
            <person name="Sara T."/>
            <person name="Anna F."/>
            <person name="Clotilde B."/>
            <person name="Roberto B."/>
            <person name="Veronica D.S."/>
            <person name="Fabio R."/>
            <person name="Monica P."/>
            <person name="Olivier J."/>
            <person name="Enrico T."/>
            <person name="Nicola S."/>
        </authorList>
    </citation>
    <scope>NUCLEOTIDE SEQUENCE [LARGE SCALE GENOMIC DNA]</scope>
    <source>
        <strain evidence="1 2">DSM 45541</strain>
    </source>
</reference>
<evidence type="ECO:0000313" key="2">
    <source>
        <dbReference type="Proteomes" id="UP000193622"/>
    </source>
</evidence>
<gene>
    <name evidence="1" type="ORF">AWC12_08625</name>
</gene>
<dbReference type="Proteomes" id="UP000193622">
    <property type="component" value="Unassembled WGS sequence"/>
</dbReference>